<dbReference type="AlphaFoldDB" id="A0A2A5KP89"/>
<gene>
    <name evidence="1" type="ORF">CPT34_22740</name>
</gene>
<accession>A0A2A5KP89</accession>
<organism evidence="1 2">
    <name type="scientific">Rhizobium sophoriradicis</name>
    <dbReference type="NCBI Taxonomy" id="1535245"/>
    <lineage>
        <taxon>Bacteria</taxon>
        <taxon>Pseudomonadati</taxon>
        <taxon>Pseudomonadota</taxon>
        <taxon>Alphaproteobacteria</taxon>
        <taxon>Hyphomicrobiales</taxon>
        <taxon>Rhizobiaceae</taxon>
        <taxon>Rhizobium/Agrobacterium group</taxon>
        <taxon>Rhizobium</taxon>
    </lineage>
</organism>
<keyword evidence="2" id="KW-1185">Reference proteome</keyword>
<comment type="caution">
    <text evidence="1">The sequence shown here is derived from an EMBL/GenBank/DDBJ whole genome shotgun (WGS) entry which is preliminary data.</text>
</comment>
<evidence type="ECO:0000313" key="2">
    <source>
        <dbReference type="Proteomes" id="UP000218807"/>
    </source>
</evidence>
<name>A0A2A5KP89_9HYPH</name>
<evidence type="ECO:0000313" key="1">
    <source>
        <dbReference type="EMBL" id="PCK78870.1"/>
    </source>
</evidence>
<protein>
    <submittedName>
        <fullName evidence="1">Uncharacterized protein</fullName>
    </submittedName>
</protein>
<sequence length="129" mass="14835">MKFDLVASKEYEPAAIYYEDSDSLEYLRASVPAIYRRIDTALTLVLSMEDRSLIGFKLKGFKNFYNRNLKNRLGADCPQFIELVDVLQELTRTLGQQVFEEKQLNAYKSALEMAAEDKVHVSDFPRIAS</sequence>
<dbReference type="RefSeq" id="WP_077994032.1">
    <property type="nucleotide sequence ID" value="NZ_NXDM01000024.1"/>
</dbReference>
<dbReference type="Proteomes" id="UP000218807">
    <property type="component" value="Unassembled WGS sequence"/>
</dbReference>
<dbReference type="EMBL" id="NXDM01000024">
    <property type="protein sequence ID" value="PCK78870.1"/>
    <property type="molecule type" value="Genomic_DNA"/>
</dbReference>
<reference evidence="1 2" key="1">
    <citation type="submission" date="2017-09" db="EMBL/GenBank/DDBJ databases">
        <title>Comparative genomics of rhizobia isolated from Phaseolus vulgaris in China.</title>
        <authorList>
            <person name="Tong W."/>
        </authorList>
    </citation>
    <scope>NUCLEOTIDE SEQUENCE [LARGE SCALE GENOMIC DNA]</scope>
    <source>
        <strain evidence="1 2">L101</strain>
    </source>
</reference>
<proteinExistence type="predicted"/>